<dbReference type="InterPro" id="IPR027417">
    <property type="entry name" value="P-loop_NTPase"/>
</dbReference>
<gene>
    <name evidence="2" type="ORF">ALECFALPRED_007174</name>
</gene>
<organism evidence="2 3">
    <name type="scientific">Alectoria fallacina</name>
    <dbReference type="NCBI Taxonomy" id="1903189"/>
    <lineage>
        <taxon>Eukaryota</taxon>
        <taxon>Fungi</taxon>
        <taxon>Dikarya</taxon>
        <taxon>Ascomycota</taxon>
        <taxon>Pezizomycotina</taxon>
        <taxon>Lecanoromycetes</taxon>
        <taxon>OSLEUM clade</taxon>
        <taxon>Lecanoromycetidae</taxon>
        <taxon>Lecanorales</taxon>
        <taxon>Lecanorineae</taxon>
        <taxon>Parmeliaceae</taxon>
        <taxon>Alectoria</taxon>
    </lineage>
</organism>
<keyword evidence="1" id="KW-0472">Membrane</keyword>
<comment type="caution">
    <text evidence="2">The sequence shown here is derived from an EMBL/GenBank/DDBJ whole genome shotgun (WGS) entry which is preliminary data.</text>
</comment>
<name>A0A8H3GCD9_9LECA</name>
<dbReference type="PANTHER" id="PTHR36978">
    <property type="entry name" value="P-LOOP CONTAINING NUCLEOTIDE TRIPHOSPHATE HYDROLASE"/>
    <property type="match status" value="1"/>
</dbReference>
<dbReference type="AlphaFoldDB" id="A0A8H3GCD9"/>
<evidence type="ECO:0000313" key="2">
    <source>
        <dbReference type="EMBL" id="CAF9937333.1"/>
    </source>
</evidence>
<keyword evidence="1" id="KW-0812">Transmembrane</keyword>
<reference evidence="2" key="1">
    <citation type="submission" date="2021-03" db="EMBL/GenBank/DDBJ databases">
        <authorList>
            <person name="Tagirdzhanova G."/>
        </authorList>
    </citation>
    <scope>NUCLEOTIDE SEQUENCE</scope>
</reference>
<protein>
    <submittedName>
        <fullName evidence="2">Uncharacterized protein</fullName>
    </submittedName>
</protein>
<dbReference type="OrthoDB" id="408152at2759"/>
<dbReference type="PANTHER" id="PTHR36978:SF4">
    <property type="entry name" value="P-LOOP CONTAINING NUCLEOSIDE TRIPHOSPHATE HYDROLASE PROTEIN"/>
    <property type="match status" value="1"/>
</dbReference>
<dbReference type="InterPro" id="IPR040632">
    <property type="entry name" value="Sulfotransfer_4"/>
</dbReference>
<keyword evidence="3" id="KW-1185">Reference proteome</keyword>
<dbReference type="EMBL" id="CAJPDR010000467">
    <property type="protein sequence ID" value="CAF9937333.1"/>
    <property type="molecule type" value="Genomic_DNA"/>
</dbReference>
<accession>A0A8H3GCD9</accession>
<proteinExistence type="predicted"/>
<evidence type="ECO:0000256" key="1">
    <source>
        <dbReference type="SAM" id="Phobius"/>
    </source>
</evidence>
<sequence length="246" mass="28155">MDKTSLTLLPLPFSRANSPPPTRFHRLLSLLRLDPKPSTQRFWGKYETKFLNQGTFAREDWDELLGDYQAITDNPCVYFASELIAAYPEVEVILQTRDLDSWYTSFRTTIFAFLHDPVINHLCVLDNSMAQWWPVSYKLHYGAFGGSHERGKAIVVHRTSMDKVRGLVRKGRLLEWKVQDGWGPLGEFLGEKQPEDAFPRVNEGAEFAKLITDIKRDLLTKAAKRAGLWVTSLVVVGMGIWWAKQG</sequence>
<feature type="transmembrane region" description="Helical" evidence="1">
    <location>
        <begin position="226"/>
        <end position="243"/>
    </location>
</feature>
<dbReference type="Pfam" id="PF17784">
    <property type="entry name" value="Sulfotransfer_4"/>
    <property type="match status" value="1"/>
</dbReference>
<dbReference type="Proteomes" id="UP000664203">
    <property type="component" value="Unassembled WGS sequence"/>
</dbReference>
<keyword evidence="1" id="KW-1133">Transmembrane helix</keyword>
<evidence type="ECO:0000313" key="3">
    <source>
        <dbReference type="Proteomes" id="UP000664203"/>
    </source>
</evidence>
<dbReference type="Gene3D" id="3.40.50.300">
    <property type="entry name" value="P-loop containing nucleotide triphosphate hydrolases"/>
    <property type="match status" value="1"/>
</dbReference>